<dbReference type="SUPFAM" id="SSF48452">
    <property type="entry name" value="TPR-like"/>
    <property type="match status" value="1"/>
</dbReference>
<reference evidence="3" key="1">
    <citation type="submission" date="2021-06" db="EMBL/GenBank/DDBJ databases">
        <title>Description of novel taxa of the family Lachnospiraceae.</title>
        <authorList>
            <person name="Chaplin A.V."/>
            <person name="Sokolova S.R."/>
            <person name="Pikina A.P."/>
            <person name="Korzhanova M."/>
            <person name="Belova V."/>
            <person name="Korostin D."/>
            <person name="Efimov B.A."/>
        </authorList>
    </citation>
    <scope>NUCLEOTIDE SEQUENCE</scope>
    <source>
        <strain evidence="3">ASD5720</strain>
    </source>
</reference>
<feature type="domain" description="DUF5107" evidence="2">
    <location>
        <begin position="55"/>
        <end position="214"/>
    </location>
</feature>
<dbReference type="Gene3D" id="1.25.40.10">
    <property type="entry name" value="Tetratricopeptide repeat domain"/>
    <property type="match status" value="1"/>
</dbReference>
<dbReference type="InterPro" id="IPR011990">
    <property type="entry name" value="TPR-like_helical_dom_sf"/>
</dbReference>
<dbReference type="InterPro" id="IPR033396">
    <property type="entry name" value="DUF5107"/>
</dbReference>
<protein>
    <submittedName>
        <fullName evidence="3">DUF5107 domain-containing protein</fullName>
    </submittedName>
</protein>
<evidence type="ECO:0000259" key="2">
    <source>
        <dbReference type="Pfam" id="PF17128"/>
    </source>
</evidence>
<evidence type="ECO:0000313" key="4">
    <source>
        <dbReference type="Proteomes" id="UP000712157"/>
    </source>
</evidence>
<dbReference type="EMBL" id="JAHQCW010000019">
    <property type="protein sequence ID" value="MBU9737332.1"/>
    <property type="molecule type" value="Genomic_DNA"/>
</dbReference>
<feature type="repeat" description="TPR" evidence="1">
    <location>
        <begin position="496"/>
        <end position="529"/>
    </location>
</feature>
<accession>A0A949K7U1</accession>
<dbReference type="Proteomes" id="UP000712157">
    <property type="component" value="Unassembled WGS sequence"/>
</dbReference>
<dbReference type="AlphaFoldDB" id="A0A949K7U1"/>
<evidence type="ECO:0000256" key="1">
    <source>
        <dbReference type="PROSITE-ProRule" id="PRU00339"/>
    </source>
</evidence>
<sequence>MKAYTSKIKISGTRLPQENPLPMFRSAQKDQKVENDGTLRPEELEKLGIDTGFRVLPYCMQDRYDTKRKMQEYPTVVLENEILRAEFLPDLGGRLYSLYDKSTGKELLFKNPVFQPANLAIRNAWFSGGIEWNIAQTGHTYTTCSPVYFARVKDLWGMDFLRMYDYERTRGIFWQIDFHLPAGSHVIYACVRIMNDHRHAVPMYWWTNTAIREEKRVRIFSGTKEVIYVKPASLEKENTPHGFGHGQMPCLPTMPETDVSYPLNSEYTNEYFFQNGKEEPCPWEAAAYDDGWMFLERSTQPLRIRKMFCWGKHRGGRHWLDFLSEPGQGNYVEIQAGLCPTQLHGLQMPGNSEIIFTQAFGSSTAEVGDVCGTDWETARDCVYAQVCRTIPEERLLSMHEQFVQESMLPVRQLLACGSGWGYLEQERRKKNIERPVPEWLYFPAEAMGEEERKWYQLLEDGVMPKTQAENSLRSWMTDTAWEPYLREAARREPDHPEVLIRLGVLLYENGREAEAVQLWERSLQIKESAMAYRNLAWHRKAAGQTGEAVQILSKAVRCEDGMKDPAYAQEYLALLSECGEYEQMWNYFRDIPKELSGNQRIIITVCPAALALGEYEFLEWAFAYPFSVIREGENQMCEVWFQYQARLELGADYTSQEYEECLRRIKREKIPPRNIDFRLVS</sequence>
<name>A0A949K7U1_9FIRM</name>
<keyword evidence="4" id="KW-1185">Reference proteome</keyword>
<gene>
    <name evidence="3" type="ORF">KTH89_12350</name>
</gene>
<dbReference type="InterPro" id="IPR019734">
    <property type="entry name" value="TPR_rpt"/>
</dbReference>
<comment type="caution">
    <text evidence="3">The sequence shown here is derived from an EMBL/GenBank/DDBJ whole genome shotgun (WGS) entry which is preliminary data.</text>
</comment>
<keyword evidence="1" id="KW-0802">TPR repeat</keyword>
<dbReference type="Pfam" id="PF17128">
    <property type="entry name" value="DUF5107"/>
    <property type="match status" value="1"/>
</dbReference>
<evidence type="ECO:0000313" key="3">
    <source>
        <dbReference type="EMBL" id="MBU9737332.1"/>
    </source>
</evidence>
<dbReference type="RefSeq" id="WP_238721917.1">
    <property type="nucleotide sequence ID" value="NZ_JAHQCW010000019.1"/>
</dbReference>
<proteinExistence type="predicted"/>
<organism evidence="3 4">
    <name type="scientific">Diplocloster agilis</name>
    <dbReference type="NCBI Taxonomy" id="2850323"/>
    <lineage>
        <taxon>Bacteria</taxon>
        <taxon>Bacillati</taxon>
        <taxon>Bacillota</taxon>
        <taxon>Clostridia</taxon>
        <taxon>Lachnospirales</taxon>
        <taxon>Lachnospiraceae</taxon>
        <taxon>Diplocloster</taxon>
    </lineage>
</organism>
<dbReference type="PROSITE" id="PS50005">
    <property type="entry name" value="TPR"/>
    <property type="match status" value="1"/>
</dbReference>